<keyword evidence="2" id="KW-1185">Reference proteome</keyword>
<evidence type="ECO:0000313" key="1">
    <source>
        <dbReference type="EMBL" id="DAZ99665.1"/>
    </source>
</evidence>
<sequence>MASSALRMRVALRVRNQCAPSSNAAARFLSVKAGNNKQEEGLYDPYKLYEETHGERYREFNPDLVDGEDLQFTWEEPEQMMADKSWPTTSGTELFADLLNVSNVEPTPEKRALIMKEAFRRMNHTSINDIVLPTMSVEVPQDDPEREALEIMKQALDNNGRIKMDDKNEIMASLIDEIQTLRKDKTKLFRATTACERQYAIWASRIRREYEKCQQIVALPRGVTLRHVHIDEAAGVCKGEFHCYVPFREGSEALSLVPLIALEFSTPFEQNLATEESQYPFRAPEVTVTCGRIYLPTELFEARVCGTVGADGEYKRCLLRLPSLIQWNPSNTIPMVLHDFIQQVQQHDPQPVVAVNPQTRGASAATKDSDQAQSLRMRRRDIHGNIYQCREVDNLGRGLLTTPMLLQNAKVVLLDKQEVHATNARAMRQPSPQDPLVHVREVIPLRDVARITPQKGKSVTFFFKKRGAACRTFLTPQTDEIIHDIRRMIAASSAGAKRGRDDNGSSTNLLSFLTQDQTEKAKEFSNKIMGKVGKFASSMSRFLRGDDDQGQQAPDPLAVHFQEIERMKSDFFRIPSQAKMTEITRKYQWLAEGYAHTNNTEGHVERAVEQLQAFIEHPTTQRVLLEACTYEQNNRGIRVGPVGEQR</sequence>
<accession>A0AAV2YXG4</accession>
<reference evidence="1" key="1">
    <citation type="submission" date="2022-11" db="EMBL/GenBank/DDBJ databases">
        <authorList>
            <person name="Morgan W.R."/>
            <person name="Tartar A."/>
        </authorList>
    </citation>
    <scope>NUCLEOTIDE SEQUENCE</scope>
    <source>
        <strain evidence="1">ARSEF 373</strain>
    </source>
</reference>
<proteinExistence type="predicted"/>
<dbReference type="Proteomes" id="UP001146120">
    <property type="component" value="Unassembled WGS sequence"/>
</dbReference>
<gene>
    <name evidence="1" type="ORF">N0F65_001902</name>
</gene>
<evidence type="ECO:0000313" key="2">
    <source>
        <dbReference type="Proteomes" id="UP001146120"/>
    </source>
</evidence>
<name>A0AAV2YXG4_9STRA</name>
<dbReference type="EMBL" id="DAKRPA010000079">
    <property type="protein sequence ID" value="DAZ99665.1"/>
    <property type="molecule type" value="Genomic_DNA"/>
</dbReference>
<protein>
    <submittedName>
        <fullName evidence="1">Uncharacterized protein</fullName>
    </submittedName>
</protein>
<organism evidence="1 2">
    <name type="scientific">Lagenidium giganteum</name>
    <dbReference type="NCBI Taxonomy" id="4803"/>
    <lineage>
        <taxon>Eukaryota</taxon>
        <taxon>Sar</taxon>
        <taxon>Stramenopiles</taxon>
        <taxon>Oomycota</taxon>
        <taxon>Peronosporomycetes</taxon>
        <taxon>Pythiales</taxon>
        <taxon>Pythiaceae</taxon>
    </lineage>
</organism>
<comment type="caution">
    <text evidence="1">The sequence shown here is derived from an EMBL/GenBank/DDBJ whole genome shotgun (WGS) entry which is preliminary data.</text>
</comment>
<reference evidence="1" key="2">
    <citation type="journal article" date="2023" name="Microbiol Resour">
        <title>Decontamination and Annotation of the Draft Genome Sequence of the Oomycete Lagenidium giganteum ARSEF 373.</title>
        <authorList>
            <person name="Morgan W.R."/>
            <person name="Tartar A."/>
        </authorList>
    </citation>
    <scope>NUCLEOTIDE SEQUENCE</scope>
    <source>
        <strain evidence="1">ARSEF 373</strain>
    </source>
</reference>
<dbReference type="AlphaFoldDB" id="A0AAV2YXG4"/>